<keyword evidence="2" id="KW-1185">Reference proteome</keyword>
<name>A0ABY4CWQ9_9BACT</name>
<evidence type="ECO:0000313" key="2">
    <source>
        <dbReference type="Proteomes" id="UP000831113"/>
    </source>
</evidence>
<gene>
    <name evidence="1" type="ORF">MTX78_19025</name>
</gene>
<dbReference type="EMBL" id="CP094669">
    <property type="protein sequence ID" value="UOG74202.1"/>
    <property type="molecule type" value="Genomic_DNA"/>
</dbReference>
<accession>A0ABY4CWQ9</accession>
<proteinExistence type="predicted"/>
<dbReference type="RefSeq" id="WP_243797471.1">
    <property type="nucleotide sequence ID" value="NZ_CP094669.1"/>
</dbReference>
<protein>
    <submittedName>
        <fullName evidence="1">Uncharacterized protein</fullName>
    </submittedName>
</protein>
<reference evidence="1 2" key="1">
    <citation type="submission" date="2022-03" db="EMBL/GenBank/DDBJ databases">
        <title>Hymenobactersp. isolated from the air.</title>
        <authorList>
            <person name="Won M."/>
            <person name="Kwon S.-W."/>
        </authorList>
    </citation>
    <scope>NUCLEOTIDE SEQUENCE [LARGE SCALE GENOMIC DNA]</scope>
    <source>
        <strain evidence="1 2">KACC 21982</strain>
    </source>
</reference>
<organism evidence="1 2">
    <name type="scientific">Hymenobacter tibetensis</name>
    <dbReference type="NCBI Taxonomy" id="497967"/>
    <lineage>
        <taxon>Bacteria</taxon>
        <taxon>Pseudomonadati</taxon>
        <taxon>Bacteroidota</taxon>
        <taxon>Cytophagia</taxon>
        <taxon>Cytophagales</taxon>
        <taxon>Hymenobacteraceae</taxon>
        <taxon>Hymenobacter</taxon>
    </lineage>
</organism>
<sequence>MGILLAGGTAPVWIPAAGAVILIYGAGHFSYDLGDQLGNSVGRSSQFKEVWEKMGMGR</sequence>
<dbReference type="Proteomes" id="UP000831113">
    <property type="component" value="Chromosome"/>
</dbReference>
<evidence type="ECO:0000313" key="1">
    <source>
        <dbReference type="EMBL" id="UOG74202.1"/>
    </source>
</evidence>